<feature type="compositionally biased region" description="Acidic residues" evidence="1">
    <location>
        <begin position="52"/>
        <end position="64"/>
    </location>
</feature>
<evidence type="ECO:0000313" key="2">
    <source>
        <dbReference type="EMBL" id="KAK3222528.1"/>
    </source>
</evidence>
<comment type="caution">
    <text evidence="2">The sequence shown here is derived from an EMBL/GenBank/DDBJ whole genome shotgun (WGS) entry which is preliminary data.</text>
</comment>
<sequence>MDIFEIFVHYDSKVSELGTCDDDHGDNEDVHSVAGDSEKVNTVDNGRAWDGVNEDELGLGDGSDEIPVAGGDNEDVHSVAGDSEKVNTVDNGRAWDGVNEDELGLGDGSDEIPVAGVDEATLNCLKGTILTLMMSLIVTQKLKMWILK</sequence>
<keyword evidence="3" id="KW-1185">Reference proteome</keyword>
<accession>A0AAE0AR58</accession>
<feature type="compositionally biased region" description="Basic and acidic residues" evidence="1">
    <location>
        <begin position="74"/>
        <end position="87"/>
    </location>
</feature>
<reference evidence="2" key="1">
    <citation type="journal article" date="2023" name="Plant J.">
        <title>Genome sequences and population genomics provide insights into the demographic history, inbreeding, and mutation load of two 'living fossil' tree species of Dipteronia.</title>
        <authorList>
            <person name="Feng Y."/>
            <person name="Comes H.P."/>
            <person name="Chen J."/>
            <person name="Zhu S."/>
            <person name="Lu R."/>
            <person name="Zhang X."/>
            <person name="Li P."/>
            <person name="Qiu J."/>
            <person name="Olsen K.M."/>
            <person name="Qiu Y."/>
        </authorList>
    </citation>
    <scope>NUCLEOTIDE SEQUENCE</scope>
    <source>
        <strain evidence="2">NBL</strain>
    </source>
</reference>
<feature type="region of interest" description="Disordered" evidence="1">
    <location>
        <begin position="41"/>
        <end position="94"/>
    </location>
</feature>
<protein>
    <submittedName>
        <fullName evidence="2">Uncharacterized protein</fullName>
    </submittedName>
</protein>
<gene>
    <name evidence="2" type="ORF">Dsin_009553</name>
</gene>
<name>A0AAE0AR58_9ROSI</name>
<organism evidence="2 3">
    <name type="scientific">Dipteronia sinensis</name>
    <dbReference type="NCBI Taxonomy" id="43782"/>
    <lineage>
        <taxon>Eukaryota</taxon>
        <taxon>Viridiplantae</taxon>
        <taxon>Streptophyta</taxon>
        <taxon>Embryophyta</taxon>
        <taxon>Tracheophyta</taxon>
        <taxon>Spermatophyta</taxon>
        <taxon>Magnoliopsida</taxon>
        <taxon>eudicotyledons</taxon>
        <taxon>Gunneridae</taxon>
        <taxon>Pentapetalae</taxon>
        <taxon>rosids</taxon>
        <taxon>malvids</taxon>
        <taxon>Sapindales</taxon>
        <taxon>Sapindaceae</taxon>
        <taxon>Hippocastanoideae</taxon>
        <taxon>Acereae</taxon>
        <taxon>Dipteronia</taxon>
    </lineage>
</organism>
<dbReference type="EMBL" id="JANJYJ010000003">
    <property type="protein sequence ID" value="KAK3222528.1"/>
    <property type="molecule type" value="Genomic_DNA"/>
</dbReference>
<evidence type="ECO:0000256" key="1">
    <source>
        <dbReference type="SAM" id="MobiDB-lite"/>
    </source>
</evidence>
<dbReference type="AlphaFoldDB" id="A0AAE0AR58"/>
<proteinExistence type="predicted"/>
<evidence type="ECO:0000313" key="3">
    <source>
        <dbReference type="Proteomes" id="UP001281410"/>
    </source>
</evidence>
<dbReference type="Proteomes" id="UP001281410">
    <property type="component" value="Unassembled WGS sequence"/>
</dbReference>